<keyword evidence="9 11" id="KW-0012">Acyltransferase</keyword>
<evidence type="ECO:0000313" key="14">
    <source>
        <dbReference type="EMBL" id="TNM39596.1"/>
    </source>
</evidence>
<comment type="similarity">
    <text evidence="3 11">Belongs to the long-chain O-acyltransferase family.</text>
</comment>
<comment type="caution">
    <text evidence="14">The sequence shown here is derived from an EMBL/GenBank/DDBJ whole genome shotgun (WGS) entry which is preliminary data.</text>
</comment>
<dbReference type="SUPFAM" id="SSF52777">
    <property type="entry name" value="CoA-dependent acyltransferases"/>
    <property type="match status" value="2"/>
</dbReference>
<evidence type="ECO:0000256" key="7">
    <source>
        <dbReference type="ARBA" id="ARBA00022798"/>
    </source>
</evidence>
<comment type="catalytic activity">
    <reaction evidence="10 11">
        <text>an acyl-CoA + a 1,2-diacyl-sn-glycerol = a triacyl-sn-glycerol + CoA</text>
        <dbReference type="Rhea" id="RHEA:10868"/>
        <dbReference type="ChEBI" id="CHEBI:17815"/>
        <dbReference type="ChEBI" id="CHEBI:57287"/>
        <dbReference type="ChEBI" id="CHEBI:58342"/>
        <dbReference type="ChEBI" id="CHEBI:64615"/>
        <dbReference type="EC" id="2.3.1.20"/>
    </reaction>
</comment>
<keyword evidence="6 11" id="KW-0808">Transferase</keyword>
<dbReference type="Proteomes" id="UP000313231">
    <property type="component" value="Unassembled WGS sequence"/>
</dbReference>
<dbReference type="OrthoDB" id="9810950at2"/>
<comment type="pathway">
    <text evidence="1 11">Glycerolipid metabolism; triacylglycerol biosynthesis.</text>
</comment>
<evidence type="ECO:0000256" key="10">
    <source>
        <dbReference type="ARBA" id="ARBA00048109"/>
    </source>
</evidence>
<keyword evidence="8 11" id="KW-0443">Lipid metabolism</keyword>
<dbReference type="PANTHER" id="PTHR31650:SF1">
    <property type="entry name" value="WAX ESTER SYNTHASE_DIACYLGLYCEROL ACYLTRANSFERASE 4-RELATED"/>
    <property type="match status" value="1"/>
</dbReference>
<keyword evidence="7 11" id="KW-0319">Glycerol metabolism</keyword>
<dbReference type="InterPro" id="IPR014292">
    <property type="entry name" value="Acyl_transf_WS/DGAT"/>
</dbReference>
<dbReference type="GO" id="GO:0006071">
    <property type="term" value="P:glycerol metabolic process"/>
    <property type="evidence" value="ECO:0007669"/>
    <property type="project" value="UniProtKB-KW"/>
</dbReference>
<accession>A0A5C4VVP1</accession>
<dbReference type="UniPathway" id="UPA00282"/>
<organism evidence="14 15">
    <name type="scientific">Nocardioides albidus</name>
    <dbReference type="NCBI Taxonomy" id="1517589"/>
    <lineage>
        <taxon>Bacteria</taxon>
        <taxon>Bacillati</taxon>
        <taxon>Actinomycetota</taxon>
        <taxon>Actinomycetes</taxon>
        <taxon>Propionibacteriales</taxon>
        <taxon>Nocardioidaceae</taxon>
        <taxon>Nocardioides</taxon>
    </lineage>
</organism>
<evidence type="ECO:0000256" key="9">
    <source>
        <dbReference type="ARBA" id="ARBA00023315"/>
    </source>
</evidence>
<dbReference type="GO" id="GO:0019432">
    <property type="term" value="P:triglyceride biosynthetic process"/>
    <property type="evidence" value="ECO:0007669"/>
    <property type="project" value="UniProtKB-UniPathway"/>
</dbReference>
<dbReference type="Pfam" id="PF03007">
    <property type="entry name" value="WS_DGAT_cat"/>
    <property type="match status" value="1"/>
</dbReference>
<evidence type="ECO:0000256" key="2">
    <source>
        <dbReference type="ARBA" id="ARBA00005189"/>
    </source>
</evidence>
<evidence type="ECO:0000256" key="3">
    <source>
        <dbReference type="ARBA" id="ARBA00009587"/>
    </source>
</evidence>
<dbReference type="GO" id="GO:0004144">
    <property type="term" value="F:diacylglycerol O-acyltransferase activity"/>
    <property type="evidence" value="ECO:0007669"/>
    <property type="project" value="UniProtKB-EC"/>
</dbReference>
<reference evidence="14 15" key="1">
    <citation type="journal article" date="2016" name="Int. J. Syst. Evol. Microbiol.">
        <title>Nocardioides albidus sp. nov., an actinobacterium isolated from garden soil.</title>
        <authorList>
            <person name="Singh H."/>
            <person name="Du J."/>
            <person name="Trinh H."/>
            <person name="Won K."/>
            <person name="Yang J.E."/>
            <person name="Yin C."/>
            <person name="Kook M."/>
            <person name="Yi T.H."/>
        </authorList>
    </citation>
    <scope>NUCLEOTIDE SEQUENCE [LARGE SCALE GENOMIC DNA]</scope>
    <source>
        <strain evidence="14 15">CCTCC AB 2015297</strain>
    </source>
</reference>
<dbReference type="InterPro" id="IPR023213">
    <property type="entry name" value="CAT-like_dom_sf"/>
</dbReference>
<dbReference type="RefSeq" id="WP_139623087.1">
    <property type="nucleotide sequence ID" value="NZ_VDMP01000024.1"/>
</dbReference>
<name>A0A5C4VVP1_9ACTN</name>
<dbReference type="InterPro" id="IPR009721">
    <property type="entry name" value="O-acyltransferase_WSD1_C"/>
</dbReference>
<dbReference type="GO" id="GO:0051701">
    <property type="term" value="P:biological process involved in interaction with host"/>
    <property type="evidence" value="ECO:0007669"/>
    <property type="project" value="TreeGrafter"/>
</dbReference>
<comment type="pathway">
    <text evidence="2">Lipid metabolism.</text>
</comment>
<feature type="domain" description="O-acyltransferase WSD1 C-terminal" evidence="13">
    <location>
        <begin position="313"/>
        <end position="463"/>
    </location>
</feature>
<dbReference type="Gene3D" id="3.30.559.10">
    <property type="entry name" value="Chloramphenicol acetyltransferase-like domain"/>
    <property type="match status" value="1"/>
</dbReference>
<proteinExistence type="inferred from homology"/>
<dbReference type="NCBIfam" id="TIGR02946">
    <property type="entry name" value="acyl_WS_DGAT"/>
    <property type="match status" value="1"/>
</dbReference>
<dbReference type="PANTHER" id="PTHR31650">
    <property type="entry name" value="O-ACYLTRANSFERASE (WSD1-LIKE) FAMILY PROTEIN"/>
    <property type="match status" value="1"/>
</dbReference>
<evidence type="ECO:0000256" key="5">
    <source>
        <dbReference type="ARBA" id="ARBA00022516"/>
    </source>
</evidence>
<dbReference type="InterPro" id="IPR045034">
    <property type="entry name" value="O-acyltransferase_WSD1-like"/>
</dbReference>
<evidence type="ECO:0000256" key="8">
    <source>
        <dbReference type="ARBA" id="ARBA00023098"/>
    </source>
</evidence>
<evidence type="ECO:0000256" key="6">
    <source>
        <dbReference type="ARBA" id="ARBA00022679"/>
    </source>
</evidence>
<dbReference type="EMBL" id="VDMP01000024">
    <property type="protein sequence ID" value="TNM39596.1"/>
    <property type="molecule type" value="Genomic_DNA"/>
</dbReference>
<dbReference type="GO" id="GO:0005886">
    <property type="term" value="C:plasma membrane"/>
    <property type="evidence" value="ECO:0007669"/>
    <property type="project" value="TreeGrafter"/>
</dbReference>
<dbReference type="GO" id="GO:0001666">
    <property type="term" value="P:response to hypoxia"/>
    <property type="evidence" value="ECO:0007669"/>
    <property type="project" value="TreeGrafter"/>
</dbReference>
<dbReference type="GO" id="GO:0071731">
    <property type="term" value="P:response to nitric oxide"/>
    <property type="evidence" value="ECO:0007669"/>
    <property type="project" value="TreeGrafter"/>
</dbReference>
<feature type="domain" description="O-acyltransferase WSD1-like N-terminal" evidence="12">
    <location>
        <begin position="4"/>
        <end position="272"/>
    </location>
</feature>
<evidence type="ECO:0000313" key="15">
    <source>
        <dbReference type="Proteomes" id="UP000313231"/>
    </source>
</evidence>
<evidence type="ECO:0000259" key="12">
    <source>
        <dbReference type="Pfam" id="PF03007"/>
    </source>
</evidence>
<dbReference type="Gene3D" id="3.30.559.30">
    <property type="entry name" value="Nonribosomal peptide synthetase, condensation domain"/>
    <property type="match status" value="1"/>
</dbReference>
<evidence type="ECO:0000256" key="4">
    <source>
        <dbReference type="ARBA" id="ARBA00013244"/>
    </source>
</evidence>
<sequence>MRQLTGVDTTFLHMENARTYGHVNGVVVLDPSTADQPINADTIRDYIAARIHLLDPLRWRLVEVPLGIDRPYWVDDPDLDLNFHVRGIALPAPGNDRQLAEQVARLAARHLDRSKPLWELYVIEGLEGGRVAIMTKLHHAAVDGKSGMHIMSTLLSTDPACPDPEPPTATTAETVPTPIEMWGRGWLGVLSKPAHGARLWMEVSKEGTRMARSLGLGGTDAWRTVLKSPGRAPRLSFNATLGAQRNWAFGSVALSDVKAVKDAHGCTLNDVVMAMCAGALRRWLIDHDELPDKPIVAMVPVSIRTAEDAGKAGNQVSAMVAPLATQLEDPLARLAAASDAMRAAKDQHAALPAHLLQDFSQFAAPAAAQLVADAAANLRWADTVAPPFNVVVSNVPGPREPLYYAGALLEANYPVSIINDGIGLNITLQSYRDRIDFGLVGTPELVPDIWNLITYLQEELALLGKSVA</sequence>
<evidence type="ECO:0000259" key="13">
    <source>
        <dbReference type="Pfam" id="PF06974"/>
    </source>
</evidence>
<evidence type="ECO:0000256" key="11">
    <source>
        <dbReference type="RuleBase" id="RU361241"/>
    </source>
</evidence>
<evidence type="ECO:0000256" key="1">
    <source>
        <dbReference type="ARBA" id="ARBA00004771"/>
    </source>
</evidence>
<keyword evidence="15" id="KW-1185">Reference proteome</keyword>
<dbReference type="InterPro" id="IPR004255">
    <property type="entry name" value="O-acyltransferase_WSD1_N"/>
</dbReference>
<gene>
    <name evidence="14" type="ORF">FHP29_12010</name>
</gene>
<keyword evidence="5 11" id="KW-0444">Lipid biosynthesis</keyword>
<dbReference type="EC" id="2.3.1.20" evidence="4 11"/>
<protein>
    <recommendedName>
        <fullName evidence="4 11">Diacylglycerol O-acyltransferase</fullName>
        <ecNumber evidence="4 11">2.3.1.20</ecNumber>
    </recommendedName>
</protein>
<dbReference type="AlphaFoldDB" id="A0A5C4VVP1"/>
<dbReference type="Pfam" id="PF06974">
    <property type="entry name" value="WS_DGAT_C"/>
    <property type="match status" value="1"/>
</dbReference>